<comment type="caution">
    <text evidence="2">The sequence shown here is derived from an EMBL/GenBank/DDBJ whole genome shotgun (WGS) entry which is preliminary data.</text>
</comment>
<dbReference type="EMBL" id="AGNL01034582">
    <property type="protein sequence ID" value="EJK55186.1"/>
    <property type="molecule type" value="Genomic_DNA"/>
</dbReference>
<gene>
    <name evidence="2" type="ORF">THAOC_25105</name>
</gene>
<accession>K0S2K8</accession>
<sequence length="78" mass="9009">MDHSTPRSMYLEYQPPRETHDLRIVHGPHQHDDHGRQDDPPPHAGLVLLVVQKQRENPGQLEHEHSPDEREEARGAEA</sequence>
<proteinExistence type="predicted"/>
<name>K0S2K8_THAOC</name>
<reference evidence="2 3" key="1">
    <citation type="journal article" date="2012" name="Genome Biol.">
        <title>Genome and low-iron response of an oceanic diatom adapted to chronic iron limitation.</title>
        <authorList>
            <person name="Lommer M."/>
            <person name="Specht M."/>
            <person name="Roy A.S."/>
            <person name="Kraemer L."/>
            <person name="Andreson R."/>
            <person name="Gutowska M.A."/>
            <person name="Wolf J."/>
            <person name="Bergner S.V."/>
            <person name="Schilhabel M.B."/>
            <person name="Klostermeier U.C."/>
            <person name="Beiko R.G."/>
            <person name="Rosenstiel P."/>
            <person name="Hippler M."/>
            <person name="Laroche J."/>
        </authorList>
    </citation>
    <scope>NUCLEOTIDE SEQUENCE [LARGE SCALE GENOMIC DNA]</scope>
    <source>
        <strain evidence="2 3">CCMP1005</strain>
    </source>
</reference>
<evidence type="ECO:0000313" key="2">
    <source>
        <dbReference type="EMBL" id="EJK55186.1"/>
    </source>
</evidence>
<feature type="compositionally biased region" description="Basic and acidic residues" evidence="1">
    <location>
        <begin position="53"/>
        <end position="78"/>
    </location>
</feature>
<protein>
    <submittedName>
        <fullName evidence="2">Uncharacterized protein</fullName>
    </submittedName>
</protein>
<feature type="non-terminal residue" evidence="2">
    <location>
        <position position="78"/>
    </location>
</feature>
<dbReference type="Proteomes" id="UP000266841">
    <property type="component" value="Unassembled WGS sequence"/>
</dbReference>
<keyword evidence="3" id="KW-1185">Reference proteome</keyword>
<feature type="compositionally biased region" description="Basic and acidic residues" evidence="1">
    <location>
        <begin position="15"/>
        <end position="41"/>
    </location>
</feature>
<feature type="region of interest" description="Disordered" evidence="1">
    <location>
        <begin position="1"/>
        <end position="78"/>
    </location>
</feature>
<evidence type="ECO:0000256" key="1">
    <source>
        <dbReference type="SAM" id="MobiDB-lite"/>
    </source>
</evidence>
<evidence type="ECO:0000313" key="3">
    <source>
        <dbReference type="Proteomes" id="UP000266841"/>
    </source>
</evidence>
<dbReference type="AlphaFoldDB" id="K0S2K8"/>
<organism evidence="2 3">
    <name type="scientific">Thalassiosira oceanica</name>
    <name type="common">Marine diatom</name>
    <dbReference type="NCBI Taxonomy" id="159749"/>
    <lineage>
        <taxon>Eukaryota</taxon>
        <taxon>Sar</taxon>
        <taxon>Stramenopiles</taxon>
        <taxon>Ochrophyta</taxon>
        <taxon>Bacillariophyta</taxon>
        <taxon>Coscinodiscophyceae</taxon>
        <taxon>Thalassiosirophycidae</taxon>
        <taxon>Thalassiosirales</taxon>
        <taxon>Thalassiosiraceae</taxon>
        <taxon>Thalassiosira</taxon>
    </lineage>
</organism>